<comment type="catalytic activity">
    <reaction evidence="10">
        <text>L-seryl-[protein] + ATP = O-phospho-L-seryl-[protein] + ADP + H(+)</text>
        <dbReference type="Rhea" id="RHEA:17989"/>
        <dbReference type="Rhea" id="RHEA-COMP:9863"/>
        <dbReference type="Rhea" id="RHEA-COMP:11604"/>
        <dbReference type="ChEBI" id="CHEBI:15378"/>
        <dbReference type="ChEBI" id="CHEBI:29999"/>
        <dbReference type="ChEBI" id="CHEBI:30616"/>
        <dbReference type="ChEBI" id="CHEBI:83421"/>
        <dbReference type="ChEBI" id="CHEBI:456216"/>
        <dbReference type="EC" id="2.7.11.24"/>
    </reaction>
</comment>
<dbReference type="InterPro" id="IPR050117">
    <property type="entry name" value="MAPK"/>
</dbReference>
<gene>
    <name evidence="14" type="ORF">OIU85_022573</name>
</gene>
<dbReference type="PROSITE" id="PS50011">
    <property type="entry name" value="PROTEIN_KINASE_DOM"/>
    <property type="match status" value="1"/>
</dbReference>
<comment type="similarity">
    <text evidence="1">Belongs to the protein kinase superfamily. CMGC Ser/Thr protein kinase family. MAP kinase subfamily.</text>
</comment>
<evidence type="ECO:0000256" key="11">
    <source>
        <dbReference type="PROSITE-ProRule" id="PRU10141"/>
    </source>
</evidence>
<dbReference type="PROSITE" id="PS00107">
    <property type="entry name" value="PROTEIN_KINASE_ATP"/>
    <property type="match status" value="1"/>
</dbReference>
<keyword evidence="6 11" id="KW-0547">Nucleotide-binding</keyword>
<name>A0A9Q0U729_SALVM</name>
<dbReference type="Gene3D" id="1.10.510.10">
    <property type="entry name" value="Transferase(Phosphotransferase) domain 1"/>
    <property type="match status" value="1"/>
</dbReference>
<dbReference type="SMART" id="SM00220">
    <property type="entry name" value="S_TKc"/>
    <property type="match status" value="1"/>
</dbReference>
<evidence type="ECO:0000256" key="1">
    <source>
        <dbReference type="ARBA" id="ARBA00008832"/>
    </source>
</evidence>
<dbReference type="Gene3D" id="3.30.200.20">
    <property type="entry name" value="Phosphorylase Kinase, domain 1"/>
    <property type="match status" value="1"/>
</dbReference>
<reference evidence="14" key="1">
    <citation type="submission" date="2022-11" db="EMBL/GenBank/DDBJ databases">
        <authorList>
            <person name="Hyden B.L."/>
            <person name="Feng K."/>
            <person name="Yates T."/>
            <person name="Jawdy S."/>
            <person name="Smart L.B."/>
            <person name="Muchero W."/>
        </authorList>
    </citation>
    <scope>NUCLEOTIDE SEQUENCE</scope>
    <source>
        <tissue evidence="14">Shoot tip</tissue>
    </source>
</reference>
<reference evidence="14" key="2">
    <citation type="journal article" date="2023" name="Int. J. Mol. Sci.">
        <title>De Novo Assembly and Annotation of 11 Diverse Shrub Willow (Salix) Genomes Reveals Novel Gene Organization in Sex-Linked Regions.</title>
        <authorList>
            <person name="Hyden B."/>
            <person name="Feng K."/>
            <person name="Yates T.B."/>
            <person name="Jawdy S."/>
            <person name="Cereghino C."/>
            <person name="Smart L.B."/>
            <person name="Muchero W."/>
        </authorList>
    </citation>
    <scope>NUCLEOTIDE SEQUENCE [LARGE SCALE GENOMIC DNA]</scope>
    <source>
        <tissue evidence="14">Shoot tip</tissue>
    </source>
</reference>
<evidence type="ECO:0000256" key="2">
    <source>
        <dbReference type="ARBA" id="ARBA00012411"/>
    </source>
</evidence>
<evidence type="ECO:0000313" key="15">
    <source>
        <dbReference type="Proteomes" id="UP001151529"/>
    </source>
</evidence>
<dbReference type="InterPro" id="IPR000719">
    <property type="entry name" value="Prot_kinase_dom"/>
</dbReference>
<dbReference type="InterPro" id="IPR017441">
    <property type="entry name" value="Protein_kinase_ATP_BS"/>
</dbReference>
<organism evidence="14 15">
    <name type="scientific">Salix viminalis</name>
    <name type="common">Common osier</name>
    <name type="synonym">Basket willow</name>
    <dbReference type="NCBI Taxonomy" id="40686"/>
    <lineage>
        <taxon>Eukaryota</taxon>
        <taxon>Viridiplantae</taxon>
        <taxon>Streptophyta</taxon>
        <taxon>Embryophyta</taxon>
        <taxon>Tracheophyta</taxon>
        <taxon>Spermatophyta</taxon>
        <taxon>Magnoliopsida</taxon>
        <taxon>eudicotyledons</taxon>
        <taxon>Gunneridae</taxon>
        <taxon>Pentapetalae</taxon>
        <taxon>rosids</taxon>
        <taxon>fabids</taxon>
        <taxon>Malpighiales</taxon>
        <taxon>Salicaceae</taxon>
        <taxon>Saliceae</taxon>
        <taxon>Salix</taxon>
    </lineage>
</organism>
<evidence type="ECO:0000313" key="14">
    <source>
        <dbReference type="EMBL" id="KAJ6724666.1"/>
    </source>
</evidence>
<dbReference type="AlphaFoldDB" id="A0A9Q0U729"/>
<keyword evidence="3" id="KW-0723">Serine/threonine-protein kinase</keyword>
<evidence type="ECO:0000256" key="6">
    <source>
        <dbReference type="ARBA" id="ARBA00022741"/>
    </source>
</evidence>
<dbReference type="PROSITE" id="PS01351">
    <property type="entry name" value="MAPK"/>
    <property type="match status" value="1"/>
</dbReference>
<proteinExistence type="inferred from homology"/>
<keyword evidence="7 14" id="KW-0418">Kinase</keyword>
<dbReference type="CDD" id="cd07859">
    <property type="entry name" value="STKc_TDY_MAPK"/>
    <property type="match status" value="1"/>
</dbReference>
<feature type="region of interest" description="Disordered" evidence="12">
    <location>
        <begin position="373"/>
        <end position="392"/>
    </location>
</feature>
<dbReference type="GO" id="GO:0005524">
    <property type="term" value="F:ATP binding"/>
    <property type="evidence" value="ECO:0007669"/>
    <property type="project" value="UniProtKB-UniRule"/>
</dbReference>
<evidence type="ECO:0000256" key="9">
    <source>
        <dbReference type="ARBA" id="ARBA00047592"/>
    </source>
</evidence>
<keyword evidence="5" id="KW-0808">Transferase</keyword>
<dbReference type="EC" id="2.7.11.24" evidence="2"/>
<feature type="domain" description="Protein kinase" evidence="13">
    <location>
        <begin position="13"/>
        <end position="304"/>
    </location>
</feature>
<dbReference type="PANTHER" id="PTHR24055">
    <property type="entry name" value="MITOGEN-ACTIVATED PROTEIN KINASE"/>
    <property type="match status" value="1"/>
</dbReference>
<evidence type="ECO:0000256" key="10">
    <source>
        <dbReference type="ARBA" id="ARBA00048312"/>
    </source>
</evidence>
<dbReference type="EMBL" id="JAPFFL010000005">
    <property type="protein sequence ID" value="KAJ6724666.1"/>
    <property type="molecule type" value="Genomic_DNA"/>
</dbReference>
<dbReference type="OrthoDB" id="2396at2759"/>
<dbReference type="SUPFAM" id="SSF56112">
    <property type="entry name" value="Protein kinase-like (PK-like)"/>
    <property type="match status" value="1"/>
</dbReference>
<evidence type="ECO:0000256" key="4">
    <source>
        <dbReference type="ARBA" id="ARBA00022553"/>
    </source>
</evidence>
<keyword evidence="4" id="KW-0597">Phosphoprotein</keyword>
<evidence type="ECO:0000256" key="7">
    <source>
        <dbReference type="ARBA" id="ARBA00022777"/>
    </source>
</evidence>
<evidence type="ECO:0000259" key="13">
    <source>
        <dbReference type="PROSITE" id="PS50011"/>
    </source>
</evidence>
<dbReference type="FunFam" id="3.30.200.20:FF:000046">
    <property type="entry name" value="Mitogen-activated protein kinase"/>
    <property type="match status" value="1"/>
</dbReference>
<accession>A0A9Q0U729</accession>
<dbReference type="FunFam" id="1.10.510.10:FF:000017">
    <property type="entry name" value="Mitogen-activated protein kinase"/>
    <property type="match status" value="1"/>
</dbReference>
<sequence length="565" mass="64266">MEFFTEYGDANRYKILEVVGKGSYGVVCAAIDTHTGEKVAIKKINDIFEHISDAIRILREVKLLRLLRHPDIVEIKRIMLPPSKREFKDIFVVFELMESDLHQVIKANDDLTTEHHQFFLYQMLRALKYMHTANMYHRDLKPKNILANANCKLKVCDFGLARVAFSDTPTTVFWTDYVATRWYRAPELCGSFFSKYTRAIDIWSIGCIFAEVLTGKPLFPGKSVAHQLDLITDLLGTPSLENISRVRNDKARKYLSEMRKKQPVPFAQKFPNADPLALRLLQRLLSFDPKDRPTAEEALADPYFKGLAKVEREPSCQPITKLLKDYLNGNESTNFLYPSAVGQFRKQFAYLEENCGRSAPVIPLERKHVSLPRSTVHSNTIPPNMHSNSTSFDNRQVTEDASKNLRVQDISYRNPAKVARPLPRMPSAKPGRVVGSVVPYENGRNIKDLNDARMFCRNAALPPQTTSQQCFFRTNTLIQEKSIAEAEKDSQTKQQPPQCNVVAKTSYGMAMDVNTNPYYQPQTRLEQLKERIAIDAELLQTQSQFGPVGAASVAAHRNVALFIMD</sequence>
<dbReference type="Pfam" id="PF00069">
    <property type="entry name" value="Pkinase"/>
    <property type="match status" value="1"/>
</dbReference>
<evidence type="ECO:0000256" key="8">
    <source>
        <dbReference type="ARBA" id="ARBA00022840"/>
    </source>
</evidence>
<comment type="caution">
    <text evidence="14">The sequence shown here is derived from an EMBL/GenBank/DDBJ whole genome shotgun (WGS) entry which is preliminary data.</text>
</comment>
<dbReference type="Proteomes" id="UP001151529">
    <property type="component" value="Chromosome 11"/>
</dbReference>
<evidence type="ECO:0000256" key="12">
    <source>
        <dbReference type="SAM" id="MobiDB-lite"/>
    </source>
</evidence>
<dbReference type="GO" id="GO:0004707">
    <property type="term" value="F:MAP kinase activity"/>
    <property type="evidence" value="ECO:0007669"/>
    <property type="project" value="UniProtKB-EC"/>
</dbReference>
<dbReference type="InterPro" id="IPR003527">
    <property type="entry name" value="MAP_kinase_CS"/>
</dbReference>
<evidence type="ECO:0000256" key="5">
    <source>
        <dbReference type="ARBA" id="ARBA00022679"/>
    </source>
</evidence>
<feature type="binding site" evidence="11">
    <location>
        <position position="43"/>
    </location>
    <ligand>
        <name>ATP</name>
        <dbReference type="ChEBI" id="CHEBI:30616"/>
    </ligand>
</feature>
<comment type="catalytic activity">
    <reaction evidence="9">
        <text>L-threonyl-[protein] + ATP = O-phospho-L-threonyl-[protein] + ADP + H(+)</text>
        <dbReference type="Rhea" id="RHEA:46608"/>
        <dbReference type="Rhea" id="RHEA-COMP:11060"/>
        <dbReference type="Rhea" id="RHEA-COMP:11605"/>
        <dbReference type="ChEBI" id="CHEBI:15378"/>
        <dbReference type="ChEBI" id="CHEBI:30013"/>
        <dbReference type="ChEBI" id="CHEBI:30616"/>
        <dbReference type="ChEBI" id="CHEBI:61977"/>
        <dbReference type="ChEBI" id="CHEBI:456216"/>
        <dbReference type="EC" id="2.7.11.24"/>
    </reaction>
</comment>
<dbReference type="InterPro" id="IPR011009">
    <property type="entry name" value="Kinase-like_dom_sf"/>
</dbReference>
<evidence type="ECO:0000256" key="3">
    <source>
        <dbReference type="ARBA" id="ARBA00022527"/>
    </source>
</evidence>
<keyword evidence="15" id="KW-1185">Reference proteome</keyword>
<keyword evidence="8 11" id="KW-0067">ATP-binding</keyword>
<protein>
    <recommendedName>
        <fullName evidence="2">mitogen-activated protein kinase</fullName>
        <ecNumber evidence="2">2.7.11.24</ecNumber>
    </recommendedName>
</protein>